<evidence type="ECO:0000256" key="1">
    <source>
        <dbReference type="SAM" id="MobiDB-lite"/>
    </source>
</evidence>
<evidence type="ECO:0000313" key="3">
    <source>
        <dbReference type="EMBL" id="KAH0574241.1"/>
    </source>
</evidence>
<organism evidence="2">
    <name type="scientific">Spironucleus salmonicida</name>
    <dbReference type="NCBI Taxonomy" id="348837"/>
    <lineage>
        <taxon>Eukaryota</taxon>
        <taxon>Metamonada</taxon>
        <taxon>Diplomonadida</taxon>
        <taxon>Hexamitidae</taxon>
        <taxon>Hexamitinae</taxon>
        <taxon>Spironucleus</taxon>
    </lineage>
</organism>
<dbReference type="AlphaFoldDB" id="V6LI55"/>
<accession>V6LI55</accession>
<reference evidence="3" key="2">
    <citation type="submission" date="2020-12" db="EMBL/GenBank/DDBJ databases">
        <title>New Spironucleus salmonicida genome in near-complete chromosomes.</title>
        <authorList>
            <person name="Xu F."/>
            <person name="Kurt Z."/>
            <person name="Jimenez-Gonzalez A."/>
            <person name="Astvaldsson A."/>
            <person name="Andersson J.O."/>
            <person name="Svard S.G."/>
        </authorList>
    </citation>
    <scope>NUCLEOTIDE SEQUENCE</scope>
    <source>
        <strain evidence="3">ATCC 50377</strain>
    </source>
</reference>
<dbReference type="EMBL" id="AUWU02000004">
    <property type="protein sequence ID" value="KAH0574241.1"/>
    <property type="molecule type" value="Genomic_DNA"/>
</dbReference>
<sequence>MNRFFSQPKFASLISTQQKCFNKTNNSMMITSRSELIMLLQVIDNEIKLQSQQATNNYNHAITVVRPLIYELAHDVVLCCINKQKQQNVQPKEQKTQPTSQLQFEYVYRLERGCQAGAYVQKTPPPPRQEGRADFSTYKRRYVFEVPPEVPKQQLPRYVNLFASRPETAPVPLRPASPLRSPLSPPRRHPAAVCKSRQFLASRRAGLSSPVRLPPGAV</sequence>
<feature type="region of interest" description="Disordered" evidence="1">
    <location>
        <begin position="169"/>
        <end position="191"/>
    </location>
</feature>
<evidence type="ECO:0000313" key="4">
    <source>
        <dbReference type="Proteomes" id="UP000018208"/>
    </source>
</evidence>
<name>V6LI55_9EUKA</name>
<reference evidence="2 3" key="1">
    <citation type="journal article" date="2014" name="PLoS Genet.">
        <title>The Genome of Spironucleus salmonicida Highlights a Fish Pathogen Adapted to Fluctuating Environments.</title>
        <authorList>
            <person name="Xu F."/>
            <person name="Jerlstrom-Hultqvist J."/>
            <person name="Einarsson E."/>
            <person name="Astvaldsson A."/>
            <person name="Svard S.G."/>
            <person name="Andersson J.O."/>
        </authorList>
    </citation>
    <scope>NUCLEOTIDE SEQUENCE</scope>
    <source>
        <strain evidence="3">ATCC 50377</strain>
    </source>
</reference>
<protein>
    <submittedName>
        <fullName evidence="2">Uncharacterized protein</fullName>
    </submittedName>
</protein>
<keyword evidence="4" id="KW-1185">Reference proteome</keyword>
<dbReference type="EMBL" id="KI546122">
    <property type="protein sequence ID" value="EST44255.1"/>
    <property type="molecule type" value="Genomic_DNA"/>
</dbReference>
<dbReference type="Proteomes" id="UP000018208">
    <property type="component" value="Unassembled WGS sequence"/>
</dbReference>
<dbReference type="VEuPathDB" id="GiardiaDB:SS50377_24192"/>
<gene>
    <name evidence="2" type="ORF">SS50377_15917</name>
    <name evidence="3" type="ORF">SS50377_24192</name>
</gene>
<evidence type="ECO:0000313" key="2">
    <source>
        <dbReference type="EMBL" id="EST44255.1"/>
    </source>
</evidence>
<proteinExistence type="predicted"/>
<feature type="compositionally biased region" description="Low complexity" evidence="1">
    <location>
        <begin position="170"/>
        <end position="182"/>
    </location>
</feature>